<gene>
    <name evidence="8" type="primary">ga16195</name>
    <name evidence="8" type="ORF">PR202_ga16195</name>
</gene>
<dbReference type="Pfam" id="PF18052">
    <property type="entry name" value="Rx_N"/>
    <property type="match status" value="1"/>
</dbReference>
<keyword evidence="4" id="KW-0547">Nucleotide-binding</keyword>
<evidence type="ECO:0000256" key="2">
    <source>
        <dbReference type="ARBA" id="ARBA00022614"/>
    </source>
</evidence>
<evidence type="ECO:0000256" key="1">
    <source>
        <dbReference type="ARBA" id="ARBA00008894"/>
    </source>
</evidence>
<evidence type="ECO:0000256" key="5">
    <source>
        <dbReference type="ARBA" id="ARBA00022821"/>
    </source>
</evidence>
<dbReference type="EMBL" id="BQKI01000007">
    <property type="protein sequence ID" value="GJM99124.1"/>
    <property type="molecule type" value="Genomic_DNA"/>
</dbReference>
<keyword evidence="3" id="KW-0677">Repeat</keyword>
<reference evidence="8" key="1">
    <citation type="journal article" date="2018" name="DNA Res.">
        <title>Multiple hybrid de novo genome assembly of finger millet, an orphan allotetraploid crop.</title>
        <authorList>
            <person name="Hatakeyama M."/>
            <person name="Aluri S."/>
            <person name="Balachadran M.T."/>
            <person name="Sivarajan S.R."/>
            <person name="Patrignani A."/>
            <person name="Gruter S."/>
            <person name="Poveda L."/>
            <person name="Shimizu-Inatsugi R."/>
            <person name="Baeten J."/>
            <person name="Francoijs K.J."/>
            <person name="Nataraja K.N."/>
            <person name="Reddy Y.A.N."/>
            <person name="Phadnis S."/>
            <person name="Ravikumar R.L."/>
            <person name="Schlapbach R."/>
            <person name="Sreeman S.M."/>
            <person name="Shimizu K.K."/>
        </authorList>
    </citation>
    <scope>NUCLEOTIDE SEQUENCE</scope>
</reference>
<evidence type="ECO:0000313" key="8">
    <source>
        <dbReference type="EMBL" id="GJM99124.1"/>
    </source>
</evidence>
<evidence type="ECO:0000256" key="4">
    <source>
        <dbReference type="ARBA" id="ARBA00022741"/>
    </source>
</evidence>
<proteinExistence type="inferred from homology"/>
<feature type="region of interest" description="Disordered" evidence="6">
    <location>
        <begin position="227"/>
        <end position="247"/>
    </location>
</feature>
<accession>A0AAV5CML8</accession>
<dbReference type="Proteomes" id="UP001054889">
    <property type="component" value="Unassembled WGS sequence"/>
</dbReference>
<reference evidence="8" key="2">
    <citation type="submission" date="2021-12" db="EMBL/GenBank/DDBJ databases">
        <title>Resequencing data analysis of finger millet.</title>
        <authorList>
            <person name="Hatakeyama M."/>
            <person name="Aluri S."/>
            <person name="Balachadran M.T."/>
            <person name="Sivarajan S.R."/>
            <person name="Poveda L."/>
            <person name="Shimizu-Inatsugi R."/>
            <person name="Schlapbach R."/>
            <person name="Sreeman S.M."/>
            <person name="Shimizu K.K."/>
        </authorList>
    </citation>
    <scope>NUCLEOTIDE SEQUENCE</scope>
</reference>
<evidence type="ECO:0000256" key="3">
    <source>
        <dbReference type="ARBA" id="ARBA00022737"/>
    </source>
</evidence>
<dbReference type="GO" id="GO:0000166">
    <property type="term" value="F:nucleotide binding"/>
    <property type="evidence" value="ECO:0007669"/>
    <property type="project" value="UniProtKB-KW"/>
</dbReference>
<evidence type="ECO:0000313" key="9">
    <source>
        <dbReference type="Proteomes" id="UP001054889"/>
    </source>
</evidence>
<organism evidence="8 9">
    <name type="scientific">Eleusine coracana subsp. coracana</name>
    <dbReference type="NCBI Taxonomy" id="191504"/>
    <lineage>
        <taxon>Eukaryota</taxon>
        <taxon>Viridiplantae</taxon>
        <taxon>Streptophyta</taxon>
        <taxon>Embryophyta</taxon>
        <taxon>Tracheophyta</taxon>
        <taxon>Spermatophyta</taxon>
        <taxon>Magnoliopsida</taxon>
        <taxon>Liliopsida</taxon>
        <taxon>Poales</taxon>
        <taxon>Poaceae</taxon>
        <taxon>PACMAD clade</taxon>
        <taxon>Chloridoideae</taxon>
        <taxon>Cynodonteae</taxon>
        <taxon>Eleusininae</taxon>
        <taxon>Eleusine</taxon>
    </lineage>
</organism>
<sequence length="332" mass="36036">MQPSPPLRLAAMLAPPRAVEGVAALRSARPSWPMGQAGLWAAPRLGQIWPRSPSPAWASRVGAMSGMEVAGIQAARWVLGRALEAWAASTELGPNIEALKMELLYAQGMLNNARGREIQNPALVELLQKLRDLGYRADDVLDELDYFRIQDELDGTFHAADEHEGGGLRNCAFNAVHTARAISKKLSGISKCCSGSGGDSHNEPVSGGTRGGPRRCGAWPCLGLATPSDEEEEEWHSNNNNNNKKDDLGCMGRLATDKKTQNDHIGLLEIGDMILQKLKGSPLAAKTVGRLLRNNLDLDHWTRDRDEFMAEIKGEVTASSINDEGLSRSEQT</sequence>
<keyword evidence="9" id="KW-1185">Reference proteome</keyword>
<comment type="similarity">
    <text evidence="1">Belongs to the disease resistance NB-LRR family.</text>
</comment>
<comment type="caution">
    <text evidence="8">The sequence shown here is derived from an EMBL/GenBank/DDBJ whole genome shotgun (WGS) entry which is preliminary data.</text>
</comment>
<evidence type="ECO:0000259" key="7">
    <source>
        <dbReference type="Pfam" id="PF18052"/>
    </source>
</evidence>
<name>A0AAV5CML8_ELECO</name>
<evidence type="ECO:0000256" key="6">
    <source>
        <dbReference type="SAM" id="MobiDB-lite"/>
    </source>
</evidence>
<dbReference type="Gene3D" id="1.20.5.4130">
    <property type="match status" value="1"/>
</dbReference>
<keyword evidence="2" id="KW-0433">Leucine-rich repeat</keyword>
<protein>
    <recommendedName>
        <fullName evidence="7">Disease resistance N-terminal domain-containing protein</fullName>
    </recommendedName>
</protein>
<feature type="domain" description="Disease resistance N-terminal" evidence="7">
    <location>
        <begin position="93"/>
        <end position="152"/>
    </location>
</feature>
<dbReference type="AlphaFoldDB" id="A0AAV5CML8"/>
<keyword evidence="5" id="KW-0611">Plant defense</keyword>
<dbReference type="InterPro" id="IPR041118">
    <property type="entry name" value="Rx_N"/>
</dbReference>
<dbReference type="GO" id="GO:0006952">
    <property type="term" value="P:defense response"/>
    <property type="evidence" value="ECO:0007669"/>
    <property type="project" value="UniProtKB-KW"/>
</dbReference>